<keyword evidence="3" id="KW-1185">Reference proteome</keyword>
<dbReference type="Proteomes" id="UP000193067">
    <property type="component" value="Unassembled WGS sequence"/>
</dbReference>
<proteinExistence type="predicted"/>
<reference evidence="2 3" key="1">
    <citation type="journal article" date="2015" name="Biotechnol. Biofuels">
        <title>Enhanced degradation of softwood versus hardwood by the white-rot fungus Pycnoporus coccineus.</title>
        <authorList>
            <person name="Couturier M."/>
            <person name="Navarro D."/>
            <person name="Chevret D."/>
            <person name="Henrissat B."/>
            <person name="Piumi F."/>
            <person name="Ruiz-Duenas F.J."/>
            <person name="Martinez A.T."/>
            <person name="Grigoriev I.V."/>
            <person name="Riley R."/>
            <person name="Lipzen A."/>
            <person name="Berrin J.G."/>
            <person name="Master E.R."/>
            <person name="Rosso M.N."/>
        </authorList>
    </citation>
    <scope>NUCLEOTIDE SEQUENCE [LARGE SCALE GENOMIC DNA]</scope>
    <source>
        <strain evidence="2 3">BRFM310</strain>
    </source>
</reference>
<sequence>MEQQSERRQDRSHSHCRARLGTRGLERACRLPVDFAGPVVYPHLPSIYSTARWPRARAVSLRLLLEECLCAPPLPRSWTTDTIGQSPPSICEPGPNTPTSVTATSAPRAYSSGHRTSFSAT</sequence>
<name>A0A1Y2IE20_TRAC3</name>
<organism evidence="2 3">
    <name type="scientific">Trametes coccinea (strain BRFM310)</name>
    <name type="common">Pycnoporus coccineus</name>
    <dbReference type="NCBI Taxonomy" id="1353009"/>
    <lineage>
        <taxon>Eukaryota</taxon>
        <taxon>Fungi</taxon>
        <taxon>Dikarya</taxon>
        <taxon>Basidiomycota</taxon>
        <taxon>Agaricomycotina</taxon>
        <taxon>Agaricomycetes</taxon>
        <taxon>Polyporales</taxon>
        <taxon>Polyporaceae</taxon>
        <taxon>Trametes</taxon>
    </lineage>
</organism>
<evidence type="ECO:0000313" key="3">
    <source>
        <dbReference type="Proteomes" id="UP000193067"/>
    </source>
</evidence>
<feature type="region of interest" description="Disordered" evidence="1">
    <location>
        <begin position="81"/>
        <end position="121"/>
    </location>
</feature>
<protein>
    <submittedName>
        <fullName evidence="2">Uncharacterized protein</fullName>
    </submittedName>
</protein>
<dbReference type="AlphaFoldDB" id="A0A1Y2IE20"/>
<gene>
    <name evidence="2" type="ORF">PYCCODRAFT_841366</name>
</gene>
<dbReference type="EMBL" id="KZ084128">
    <property type="protein sequence ID" value="OSC99385.1"/>
    <property type="molecule type" value="Genomic_DNA"/>
</dbReference>
<evidence type="ECO:0000313" key="2">
    <source>
        <dbReference type="EMBL" id="OSC99385.1"/>
    </source>
</evidence>
<evidence type="ECO:0000256" key="1">
    <source>
        <dbReference type="SAM" id="MobiDB-lite"/>
    </source>
</evidence>
<accession>A0A1Y2IE20</accession>